<keyword evidence="1" id="KW-0808">Transferase</keyword>
<evidence type="ECO:0000256" key="2">
    <source>
        <dbReference type="ARBA" id="ARBA00023315"/>
    </source>
</evidence>
<keyword evidence="2" id="KW-0012">Acyltransferase</keyword>
<reference evidence="3 4" key="2">
    <citation type="journal article" date="2009" name="PLoS ONE">
        <title>An integrated genetic and cytogenetic map of the cucumber genome.</title>
        <authorList>
            <person name="Ren Y."/>
            <person name="Zhang Z."/>
            <person name="Liu J."/>
            <person name="Staub J.E."/>
            <person name="Han Y."/>
            <person name="Cheng Z."/>
            <person name="Li X."/>
            <person name="Lu J."/>
            <person name="Miao H."/>
            <person name="Kang H."/>
            <person name="Xie B."/>
            <person name="Gu X."/>
            <person name="Wang X."/>
            <person name="Du Y."/>
            <person name="Jin W."/>
            <person name="Huang S."/>
        </authorList>
    </citation>
    <scope>NUCLEOTIDE SEQUENCE [LARGE SCALE GENOMIC DNA]</scope>
    <source>
        <strain evidence="4">cv. 9930</strain>
    </source>
</reference>
<dbReference type="EMBL" id="CM002926">
    <property type="protein sequence ID" value="KGN52262.1"/>
    <property type="molecule type" value="Genomic_DNA"/>
</dbReference>
<dbReference type="PANTHER" id="PTHR10545">
    <property type="entry name" value="DIAMINE N-ACETYLTRANSFERASE"/>
    <property type="match status" value="1"/>
</dbReference>
<reference evidence="3 4" key="4">
    <citation type="journal article" date="2011" name="BMC Genomics">
        <title>RNA-Seq improves annotation of protein-coding genes in the cucumber genome.</title>
        <authorList>
            <person name="Li Z."/>
            <person name="Zhang Z."/>
            <person name="Yan P."/>
            <person name="Huang S."/>
            <person name="Fei Z."/>
            <person name="Lin K."/>
        </authorList>
    </citation>
    <scope>NUCLEOTIDE SEQUENCE [LARGE SCALE GENOMIC DNA]</scope>
    <source>
        <strain evidence="4">cv. 9930</strain>
    </source>
</reference>
<evidence type="ECO:0008006" key="5">
    <source>
        <dbReference type="Google" id="ProtNLM"/>
    </source>
</evidence>
<dbReference type="InterPro" id="IPR016181">
    <property type="entry name" value="Acyl_CoA_acyltransferase"/>
</dbReference>
<evidence type="ECO:0000256" key="1">
    <source>
        <dbReference type="ARBA" id="ARBA00022679"/>
    </source>
</evidence>
<dbReference type="AlphaFoldDB" id="A0A0A0KUY8"/>
<gene>
    <name evidence="3" type="ORF">Csa_5G622770</name>
</gene>
<evidence type="ECO:0000313" key="4">
    <source>
        <dbReference type="Proteomes" id="UP000029981"/>
    </source>
</evidence>
<proteinExistence type="predicted"/>
<dbReference type="SUPFAM" id="SSF55729">
    <property type="entry name" value="Acyl-CoA N-acyltransferases (Nat)"/>
    <property type="match status" value="1"/>
</dbReference>
<organism evidence="3 4">
    <name type="scientific">Cucumis sativus</name>
    <name type="common">Cucumber</name>
    <dbReference type="NCBI Taxonomy" id="3659"/>
    <lineage>
        <taxon>Eukaryota</taxon>
        <taxon>Viridiplantae</taxon>
        <taxon>Streptophyta</taxon>
        <taxon>Embryophyta</taxon>
        <taxon>Tracheophyta</taxon>
        <taxon>Spermatophyta</taxon>
        <taxon>Magnoliopsida</taxon>
        <taxon>eudicotyledons</taxon>
        <taxon>Gunneridae</taxon>
        <taxon>Pentapetalae</taxon>
        <taxon>rosids</taxon>
        <taxon>fabids</taxon>
        <taxon>Cucurbitales</taxon>
        <taxon>Cucurbitaceae</taxon>
        <taxon>Benincaseae</taxon>
        <taxon>Cucumis</taxon>
    </lineage>
</organism>
<evidence type="ECO:0000313" key="3">
    <source>
        <dbReference type="EMBL" id="KGN52262.1"/>
    </source>
</evidence>
<reference evidence="3 4" key="3">
    <citation type="journal article" date="2010" name="BMC Genomics">
        <title>Transcriptome sequencing and comparative analysis of cucumber flowers with different sex types.</title>
        <authorList>
            <person name="Guo S."/>
            <person name="Zheng Y."/>
            <person name="Joung J.G."/>
            <person name="Liu S."/>
            <person name="Zhang Z."/>
            <person name="Crasta O.R."/>
            <person name="Sobral B.W."/>
            <person name="Xu Y."/>
            <person name="Huang S."/>
            <person name="Fei Z."/>
        </authorList>
    </citation>
    <scope>NUCLEOTIDE SEQUENCE [LARGE SCALE GENOMIC DNA]</scope>
    <source>
        <strain evidence="4">cv. 9930</strain>
    </source>
</reference>
<dbReference type="Gene3D" id="3.40.630.30">
    <property type="match status" value="1"/>
</dbReference>
<reference evidence="3 4" key="1">
    <citation type="journal article" date="2009" name="Nat. Genet.">
        <title>The genome of the cucumber, Cucumis sativus L.</title>
        <authorList>
            <person name="Huang S."/>
            <person name="Li R."/>
            <person name="Zhang Z."/>
            <person name="Li L."/>
            <person name="Gu X."/>
            <person name="Fan W."/>
            <person name="Lucas W.J."/>
            <person name="Wang X."/>
            <person name="Xie B."/>
            <person name="Ni P."/>
            <person name="Ren Y."/>
            <person name="Zhu H."/>
            <person name="Li J."/>
            <person name="Lin K."/>
            <person name="Jin W."/>
            <person name="Fei Z."/>
            <person name="Li G."/>
            <person name="Staub J."/>
            <person name="Kilian A."/>
            <person name="van der Vossen E.A."/>
            <person name="Wu Y."/>
            <person name="Guo J."/>
            <person name="He J."/>
            <person name="Jia Z."/>
            <person name="Ren Y."/>
            <person name="Tian G."/>
            <person name="Lu Y."/>
            <person name="Ruan J."/>
            <person name="Qian W."/>
            <person name="Wang M."/>
            <person name="Huang Q."/>
            <person name="Li B."/>
            <person name="Xuan Z."/>
            <person name="Cao J."/>
            <person name="Asan"/>
            <person name="Wu Z."/>
            <person name="Zhang J."/>
            <person name="Cai Q."/>
            <person name="Bai Y."/>
            <person name="Zhao B."/>
            <person name="Han Y."/>
            <person name="Li Y."/>
            <person name="Li X."/>
            <person name="Wang S."/>
            <person name="Shi Q."/>
            <person name="Liu S."/>
            <person name="Cho W.K."/>
            <person name="Kim J.Y."/>
            <person name="Xu Y."/>
            <person name="Heller-Uszynska K."/>
            <person name="Miao H."/>
            <person name="Cheng Z."/>
            <person name="Zhang S."/>
            <person name="Wu J."/>
            <person name="Yang Y."/>
            <person name="Kang H."/>
            <person name="Li M."/>
            <person name="Liang H."/>
            <person name="Ren X."/>
            <person name="Shi Z."/>
            <person name="Wen M."/>
            <person name="Jian M."/>
            <person name="Yang H."/>
            <person name="Zhang G."/>
            <person name="Yang Z."/>
            <person name="Chen R."/>
            <person name="Liu S."/>
            <person name="Li J."/>
            <person name="Ma L."/>
            <person name="Liu H."/>
            <person name="Zhou Y."/>
            <person name="Zhao J."/>
            <person name="Fang X."/>
            <person name="Li G."/>
            <person name="Fang L."/>
            <person name="Li Y."/>
            <person name="Liu D."/>
            <person name="Zheng H."/>
            <person name="Zhang Y."/>
            <person name="Qin N."/>
            <person name="Li Z."/>
            <person name="Yang G."/>
            <person name="Yang S."/>
            <person name="Bolund L."/>
            <person name="Kristiansen K."/>
            <person name="Zheng H."/>
            <person name="Li S."/>
            <person name="Zhang X."/>
            <person name="Yang H."/>
            <person name="Wang J."/>
            <person name="Sun R."/>
            <person name="Zhang B."/>
            <person name="Jiang S."/>
            <person name="Wang J."/>
            <person name="Du Y."/>
            <person name="Li S."/>
        </authorList>
    </citation>
    <scope>NUCLEOTIDE SEQUENCE [LARGE SCALE GENOMIC DNA]</scope>
    <source>
        <strain evidence="4">cv. 9930</strain>
    </source>
</reference>
<dbReference type="InterPro" id="IPR051016">
    <property type="entry name" value="Diverse_Substrate_AcTransf"/>
</dbReference>
<dbReference type="Gramene" id="KGN52262">
    <property type="protein sequence ID" value="KGN52262"/>
    <property type="gene ID" value="Csa_5G622770"/>
</dbReference>
<protein>
    <recommendedName>
        <fullName evidence="5">N-acetyltransferase domain-containing protein</fullName>
    </recommendedName>
</protein>
<sequence>MVSAAPHPPPPPSTVPFHCSAPLFTRIRLAVPSDIPHIHNLIHQMAVYQRLTHLFSATQSSLSANLFSSPPFQSFTVFILEVSSIPFPQNSLHNSNPNYTPVVGILDSEPPVDDPGSEDFKAEDENVVVAGFVLFFPNFPSLLGKPGFFVEAIVVRDCYHRRKDLERILLLAVVNQAVKMDYCQVERALLDRDVNAIKFYEEMGAPILGEWRICRITGDALRVHKNANES</sequence>
<dbReference type="PANTHER" id="PTHR10545:SF29">
    <property type="entry name" value="GH14572P-RELATED"/>
    <property type="match status" value="1"/>
</dbReference>
<keyword evidence="4" id="KW-1185">Reference proteome</keyword>
<dbReference type="Proteomes" id="UP000029981">
    <property type="component" value="Chromosome 5"/>
</dbReference>
<dbReference type="OrthoDB" id="7305308at2759"/>
<dbReference type="KEGG" id="csv:101202845"/>
<dbReference type="OMA" id="LGEWRIC"/>
<name>A0A0A0KUY8_CUCSA</name>
<dbReference type="eggNOG" id="KOG3216">
    <property type="taxonomic scope" value="Eukaryota"/>
</dbReference>
<dbReference type="STRING" id="3659.A0A0A0KUY8"/>
<accession>A0A0A0KUY8</accession>
<dbReference type="GO" id="GO:0008080">
    <property type="term" value="F:N-acetyltransferase activity"/>
    <property type="evidence" value="ECO:0000318"/>
    <property type="project" value="GO_Central"/>
</dbReference>